<comment type="caution">
    <text evidence="2">The sequence shown here is derived from an EMBL/GenBank/DDBJ whole genome shotgun (WGS) entry which is preliminary data.</text>
</comment>
<organism evidence="2 3">
    <name type="scientific">Nepenthes gracilis</name>
    <name type="common">Slender pitcher plant</name>
    <dbReference type="NCBI Taxonomy" id="150966"/>
    <lineage>
        <taxon>Eukaryota</taxon>
        <taxon>Viridiplantae</taxon>
        <taxon>Streptophyta</taxon>
        <taxon>Embryophyta</taxon>
        <taxon>Tracheophyta</taxon>
        <taxon>Spermatophyta</taxon>
        <taxon>Magnoliopsida</taxon>
        <taxon>eudicotyledons</taxon>
        <taxon>Gunneridae</taxon>
        <taxon>Pentapetalae</taxon>
        <taxon>Caryophyllales</taxon>
        <taxon>Nepenthaceae</taxon>
        <taxon>Nepenthes</taxon>
    </lineage>
</organism>
<dbReference type="AlphaFoldDB" id="A0AAD3XVP1"/>
<keyword evidence="3" id="KW-1185">Reference proteome</keyword>
<feature type="compositionally biased region" description="Basic and acidic residues" evidence="1">
    <location>
        <begin position="28"/>
        <end position="39"/>
    </location>
</feature>
<accession>A0AAD3XVP1</accession>
<sequence length="107" mass="11332">MGSDYLDLHQDLADSTSGNLATSIDPQDGPKGESVKGKESPIVSTEDEGPPVRAVSRLKNQVSSADSFNLDSPLQSDVPKAHSLIRGKGSGIQQSKISHPNTLPPLW</sequence>
<dbReference type="Proteomes" id="UP001279734">
    <property type="component" value="Unassembled WGS sequence"/>
</dbReference>
<dbReference type="EMBL" id="BSYO01000020">
    <property type="protein sequence ID" value="GMH19093.1"/>
    <property type="molecule type" value="Genomic_DNA"/>
</dbReference>
<feature type="region of interest" description="Disordered" evidence="1">
    <location>
        <begin position="1"/>
        <end position="52"/>
    </location>
</feature>
<protein>
    <submittedName>
        <fullName evidence="2">Uncharacterized protein</fullName>
    </submittedName>
</protein>
<reference evidence="2" key="1">
    <citation type="submission" date="2023-05" db="EMBL/GenBank/DDBJ databases">
        <title>Nepenthes gracilis genome sequencing.</title>
        <authorList>
            <person name="Fukushima K."/>
        </authorList>
    </citation>
    <scope>NUCLEOTIDE SEQUENCE</scope>
    <source>
        <strain evidence="2">SING2019-196</strain>
    </source>
</reference>
<gene>
    <name evidence="2" type="ORF">Nepgr_020934</name>
</gene>
<evidence type="ECO:0000313" key="3">
    <source>
        <dbReference type="Proteomes" id="UP001279734"/>
    </source>
</evidence>
<feature type="compositionally biased region" description="Polar residues" evidence="1">
    <location>
        <begin position="13"/>
        <end position="25"/>
    </location>
</feature>
<name>A0AAD3XVP1_NEPGR</name>
<feature type="compositionally biased region" description="Polar residues" evidence="1">
    <location>
        <begin position="91"/>
        <end position="101"/>
    </location>
</feature>
<proteinExistence type="predicted"/>
<evidence type="ECO:0000256" key="1">
    <source>
        <dbReference type="SAM" id="MobiDB-lite"/>
    </source>
</evidence>
<evidence type="ECO:0000313" key="2">
    <source>
        <dbReference type="EMBL" id="GMH19093.1"/>
    </source>
</evidence>
<feature type="region of interest" description="Disordered" evidence="1">
    <location>
        <begin position="82"/>
        <end position="107"/>
    </location>
</feature>
<feature type="compositionally biased region" description="Basic and acidic residues" evidence="1">
    <location>
        <begin position="1"/>
        <end position="12"/>
    </location>
</feature>